<reference evidence="11" key="1">
    <citation type="journal article" date="2020" name="Stud. Mycol.">
        <title>101 Dothideomycetes genomes: a test case for predicting lifestyles and emergence of pathogens.</title>
        <authorList>
            <person name="Haridas S."/>
            <person name="Albert R."/>
            <person name="Binder M."/>
            <person name="Bloem J."/>
            <person name="Labutti K."/>
            <person name="Salamov A."/>
            <person name="Andreopoulos B."/>
            <person name="Baker S."/>
            <person name="Barry K."/>
            <person name="Bills G."/>
            <person name="Bluhm B."/>
            <person name="Cannon C."/>
            <person name="Castanera R."/>
            <person name="Culley D."/>
            <person name="Daum C."/>
            <person name="Ezra D."/>
            <person name="Gonzalez J."/>
            <person name="Henrissat B."/>
            <person name="Kuo A."/>
            <person name="Liang C."/>
            <person name="Lipzen A."/>
            <person name="Lutzoni F."/>
            <person name="Magnuson J."/>
            <person name="Mondo S."/>
            <person name="Nolan M."/>
            <person name="Ohm R."/>
            <person name="Pangilinan J."/>
            <person name="Park H.-J."/>
            <person name="Ramirez L."/>
            <person name="Alfaro M."/>
            <person name="Sun H."/>
            <person name="Tritt A."/>
            <person name="Yoshinaga Y."/>
            <person name="Zwiers L.-H."/>
            <person name="Turgeon B."/>
            <person name="Goodwin S."/>
            <person name="Spatafora J."/>
            <person name="Crous P."/>
            <person name="Grigoriev I."/>
        </authorList>
    </citation>
    <scope>NUCLEOTIDE SEQUENCE</scope>
    <source>
        <strain evidence="11">CBS 121739</strain>
    </source>
</reference>
<dbReference type="PANTHER" id="PTHR47634:SF9">
    <property type="entry name" value="PROTEIN KINASE DOMAIN-CONTAINING PROTEIN-RELATED"/>
    <property type="match status" value="1"/>
</dbReference>
<dbReference type="Proteomes" id="UP000799437">
    <property type="component" value="Unassembled WGS sequence"/>
</dbReference>
<evidence type="ECO:0000256" key="4">
    <source>
        <dbReference type="ARBA" id="ARBA00022741"/>
    </source>
</evidence>
<keyword evidence="4 9" id="KW-0547">Nucleotide-binding</keyword>
<dbReference type="GO" id="GO:0000245">
    <property type="term" value="P:spliceosomal complex assembly"/>
    <property type="evidence" value="ECO:0007669"/>
    <property type="project" value="TreeGrafter"/>
</dbReference>
<keyword evidence="12" id="KW-1185">Reference proteome</keyword>
<evidence type="ECO:0000256" key="1">
    <source>
        <dbReference type="ARBA" id="ARBA00012513"/>
    </source>
</evidence>
<dbReference type="InterPro" id="IPR051334">
    <property type="entry name" value="SRPK"/>
</dbReference>
<name>A0A6A6W7H5_9PEZI</name>
<dbReference type="PROSITE" id="PS50011">
    <property type="entry name" value="PROTEIN_KINASE_DOM"/>
    <property type="match status" value="1"/>
</dbReference>
<dbReference type="AlphaFoldDB" id="A0A6A6W7H5"/>
<accession>A0A6A6W7H5</accession>
<dbReference type="GO" id="GO:0005524">
    <property type="term" value="F:ATP binding"/>
    <property type="evidence" value="ECO:0007669"/>
    <property type="project" value="UniProtKB-UniRule"/>
</dbReference>
<evidence type="ECO:0000256" key="8">
    <source>
        <dbReference type="ARBA" id="ARBA00048679"/>
    </source>
</evidence>
<keyword evidence="5 11" id="KW-0418">Kinase</keyword>
<dbReference type="InterPro" id="IPR000719">
    <property type="entry name" value="Prot_kinase_dom"/>
</dbReference>
<sequence>MMRWFKLPSSLFKRGSKFSQKIDHCSATLAVKSASKCESSPLFGTTDRYYIASTREMFKDGRYEAIRQLGGGRYSQVWLAKDLQENRSVALKLLTNDCYGTDHDIFEVEILRKVTNEHARLTGASRSRCITLLDTFQIKGPNGMHECIVMPIVGSSIMDQAMRFADKRIPVSIMKTVTRQLLQGLSFLHDTCRVIHTDLHPSNICLEIDEDLVQKVLEGQSISNVTPTMTEEQPGNIKIIDFSVAGYLDFEDDHLAQYMEVLGAMPPRLLESAARTAEFFDDKGNLLRIPSLQQTNLRRFLDGKEGPLKRPKNMTSEDISAFVDFLQGALALDPHDRKTAKELLRHEWLHQNA</sequence>
<dbReference type="EC" id="2.7.11.1" evidence="1"/>
<dbReference type="InterPro" id="IPR017441">
    <property type="entry name" value="Protein_kinase_ATP_BS"/>
</dbReference>
<evidence type="ECO:0000313" key="11">
    <source>
        <dbReference type="EMBL" id="KAF2758583.1"/>
    </source>
</evidence>
<dbReference type="GO" id="GO:0004674">
    <property type="term" value="F:protein serine/threonine kinase activity"/>
    <property type="evidence" value="ECO:0007669"/>
    <property type="project" value="UniProtKB-KW"/>
</dbReference>
<evidence type="ECO:0000259" key="10">
    <source>
        <dbReference type="PROSITE" id="PS50011"/>
    </source>
</evidence>
<proteinExistence type="predicted"/>
<protein>
    <recommendedName>
        <fullName evidence="1">non-specific serine/threonine protein kinase</fullName>
        <ecNumber evidence="1">2.7.11.1</ecNumber>
    </recommendedName>
</protein>
<evidence type="ECO:0000256" key="7">
    <source>
        <dbReference type="ARBA" id="ARBA00047899"/>
    </source>
</evidence>
<evidence type="ECO:0000256" key="2">
    <source>
        <dbReference type="ARBA" id="ARBA00022527"/>
    </source>
</evidence>
<dbReference type="OrthoDB" id="5979581at2759"/>
<keyword evidence="2" id="KW-0723">Serine/threonine-protein kinase</keyword>
<gene>
    <name evidence="11" type="ORF">EJ05DRAFT_492818</name>
</gene>
<evidence type="ECO:0000256" key="5">
    <source>
        <dbReference type="ARBA" id="ARBA00022777"/>
    </source>
</evidence>
<dbReference type="RefSeq" id="XP_033601034.1">
    <property type="nucleotide sequence ID" value="XM_033746059.1"/>
</dbReference>
<dbReference type="GO" id="GO:0050684">
    <property type="term" value="P:regulation of mRNA processing"/>
    <property type="evidence" value="ECO:0007669"/>
    <property type="project" value="TreeGrafter"/>
</dbReference>
<keyword evidence="6 9" id="KW-0067">ATP-binding</keyword>
<dbReference type="PANTHER" id="PTHR47634">
    <property type="entry name" value="PROTEIN KINASE DOMAIN-CONTAINING PROTEIN-RELATED"/>
    <property type="match status" value="1"/>
</dbReference>
<evidence type="ECO:0000313" key="12">
    <source>
        <dbReference type="Proteomes" id="UP000799437"/>
    </source>
</evidence>
<feature type="domain" description="Protein kinase" evidence="10">
    <location>
        <begin position="63"/>
        <end position="349"/>
    </location>
</feature>
<organism evidence="11 12">
    <name type="scientific">Pseudovirgaria hyperparasitica</name>
    <dbReference type="NCBI Taxonomy" id="470096"/>
    <lineage>
        <taxon>Eukaryota</taxon>
        <taxon>Fungi</taxon>
        <taxon>Dikarya</taxon>
        <taxon>Ascomycota</taxon>
        <taxon>Pezizomycotina</taxon>
        <taxon>Dothideomycetes</taxon>
        <taxon>Dothideomycetes incertae sedis</taxon>
        <taxon>Acrospermales</taxon>
        <taxon>Acrospermaceae</taxon>
        <taxon>Pseudovirgaria</taxon>
    </lineage>
</organism>
<dbReference type="GeneID" id="54487113"/>
<feature type="binding site" evidence="9">
    <location>
        <position position="92"/>
    </location>
    <ligand>
        <name>ATP</name>
        <dbReference type="ChEBI" id="CHEBI:30616"/>
    </ligand>
</feature>
<comment type="catalytic activity">
    <reaction evidence="7">
        <text>L-threonyl-[protein] + ATP = O-phospho-L-threonyl-[protein] + ADP + H(+)</text>
        <dbReference type="Rhea" id="RHEA:46608"/>
        <dbReference type="Rhea" id="RHEA-COMP:11060"/>
        <dbReference type="Rhea" id="RHEA-COMP:11605"/>
        <dbReference type="ChEBI" id="CHEBI:15378"/>
        <dbReference type="ChEBI" id="CHEBI:30013"/>
        <dbReference type="ChEBI" id="CHEBI:30616"/>
        <dbReference type="ChEBI" id="CHEBI:61977"/>
        <dbReference type="ChEBI" id="CHEBI:456216"/>
        <dbReference type="EC" id="2.7.11.1"/>
    </reaction>
</comment>
<dbReference type="Gene3D" id="3.30.200.20">
    <property type="entry name" value="Phosphorylase Kinase, domain 1"/>
    <property type="match status" value="1"/>
</dbReference>
<dbReference type="SMART" id="SM00220">
    <property type="entry name" value="S_TKc"/>
    <property type="match status" value="1"/>
</dbReference>
<dbReference type="SUPFAM" id="SSF56112">
    <property type="entry name" value="Protein kinase-like (PK-like)"/>
    <property type="match status" value="1"/>
</dbReference>
<keyword evidence="3" id="KW-0808">Transferase</keyword>
<dbReference type="PROSITE" id="PS00107">
    <property type="entry name" value="PROTEIN_KINASE_ATP"/>
    <property type="match status" value="1"/>
</dbReference>
<evidence type="ECO:0000256" key="6">
    <source>
        <dbReference type="ARBA" id="ARBA00022840"/>
    </source>
</evidence>
<dbReference type="InterPro" id="IPR011009">
    <property type="entry name" value="Kinase-like_dom_sf"/>
</dbReference>
<comment type="catalytic activity">
    <reaction evidence="8">
        <text>L-seryl-[protein] + ATP = O-phospho-L-seryl-[protein] + ADP + H(+)</text>
        <dbReference type="Rhea" id="RHEA:17989"/>
        <dbReference type="Rhea" id="RHEA-COMP:9863"/>
        <dbReference type="Rhea" id="RHEA-COMP:11604"/>
        <dbReference type="ChEBI" id="CHEBI:15378"/>
        <dbReference type="ChEBI" id="CHEBI:29999"/>
        <dbReference type="ChEBI" id="CHEBI:30616"/>
        <dbReference type="ChEBI" id="CHEBI:83421"/>
        <dbReference type="ChEBI" id="CHEBI:456216"/>
        <dbReference type="EC" id="2.7.11.1"/>
    </reaction>
</comment>
<dbReference type="EMBL" id="ML996571">
    <property type="protein sequence ID" value="KAF2758583.1"/>
    <property type="molecule type" value="Genomic_DNA"/>
</dbReference>
<dbReference type="Pfam" id="PF00069">
    <property type="entry name" value="Pkinase"/>
    <property type="match status" value="1"/>
</dbReference>
<evidence type="ECO:0000256" key="3">
    <source>
        <dbReference type="ARBA" id="ARBA00022679"/>
    </source>
</evidence>
<dbReference type="Gene3D" id="1.10.510.10">
    <property type="entry name" value="Transferase(Phosphotransferase) domain 1"/>
    <property type="match status" value="2"/>
</dbReference>
<evidence type="ECO:0000256" key="9">
    <source>
        <dbReference type="PROSITE-ProRule" id="PRU10141"/>
    </source>
</evidence>